<evidence type="ECO:0000313" key="1">
    <source>
        <dbReference type="EMBL" id="KFM59761.1"/>
    </source>
</evidence>
<reference evidence="1 2" key="1">
    <citation type="submission" date="2013-11" db="EMBL/GenBank/DDBJ databases">
        <title>Genome sequencing of Stegodyphus mimosarum.</title>
        <authorList>
            <person name="Bechsgaard J."/>
        </authorList>
    </citation>
    <scope>NUCLEOTIDE SEQUENCE [LARGE SCALE GENOMIC DNA]</scope>
</reference>
<dbReference type="AlphaFoldDB" id="A0A087T3S2"/>
<dbReference type="Proteomes" id="UP000054359">
    <property type="component" value="Unassembled WGS sequence"/>
</dbReference>
<proteinExistence type="predicted"/>
<accession>A0A087T3S2</accession>
<gene>
    <name evidence="1" type="ORF">X975_12234</name>
</gene>
<dbReference type="EMBL" id="KK113268">
    <property type="protein sequence ID" value="KFM59761.1"/>
    <property type="molecule type" value="Genomic_DNA"/>
</dbReference>
<sequence length="61" mass="7067">MSMIGMVCTEGNPEIKYIAFEITSYKCTCYTSNLRTHYRLSQLLLSISCRGRSIVRLKRTE</sequence>
<protein>
    <submittedName>
        <fullName evidence="1">Uncharacterized protein</fullName>
    </submittedName>
</protein>
<evidence type="ECO:0000313" key="2">
    <source>
        <dbReference type="Proteomes" id="UP000054359"/>
    </source>
</evidence>
<feature type="non-terminal residue" evidence="1">
    <location>
        <position position="61"/>
    </location>
</feature>
<organism evidence="1 2">
    <name type="scientific">Stegodyphus mimosarum</name>
    <name type="common">African social velvet spider</name>
    <dbReference type="NCBI Taxonomy" id="407821"/>
    <lineage>
        <taxon>Eukaryota</taxon>
        <taxon>Metazoa</taxon>
        <taxon>Ecdysozoa</taxon>
        <taxon>Arthropoda</taxon>
        <taxon>Chelicerata</taxon>
        <taxon>Arachnida</taxon>
        <taxon>Araneae</taxon>
        <taxon>Araneomorphae</taxon>
        <taxon>Entelegynae</taxon>
        <taxon>Eresoidea</taxon>
        <taxon>Eresidae</taxon>
        <taxon>Stegodyphus</taxon>
    </lineage>
</organism>
<keyword evidence="2" id="KW-1185">Reference proteome</keyword>
<name>A0A087T3S2_STEMI</name>